<evidence type="ECO:0000313" key="4">
    <source>
        <dbReference type="EMBL" id="PWZ02919.1"/>
    </source>
</evidence>
<reference evidence="4 5" key="1">
    <citation type="journal article" date="2018" name="Mol. Biol. Evol.">
        <title>Broad Genomic Sampling Reveals a Smut Pathogenic Ancestry of the Fungal Clade Ustilaginomycotina.</title>
        <authorList>
            <person name="Kijpornyongpan T."/>
            <person name="Mondo S.J."/>
            <person name="Barry K."/>
            <person name="Sandor L."/>
            <person name="Lee J."/>
            <person name="Lipzen A."/>
            <person name="Pangilinan J."/>
            <person name="LaButti K."/>
            <person name="Hainaut M."/>
            <person name="Henrissat B."/>
            <person name="Grigoriev I.V."/>
            <person name="Spatafora J.W."/>
            <person name="Aime M.C."/>
        </authorList>
    </citation>
    <scope>NUCLEOTIDE SEQUENCE [LARGE SCALE GENOMIC DNA]</scope>
    <source>
        <strain evidence="4 5">MCA 3645</strain>
    </source>
</reference>
<feature type="compositionally biased region" description="Low complexity" evidence="2">
    <location>
        <begin position="140"/>
        <end position="153"/>
    </location>
</feature>
<feature type="transmembrane region" description="Helical" evidence="3">
    <location>
        <begin position="601"/>
        <end position="620"/>
    </location>
</feature>
<name>A0A317XZW8_9BASI</name>
<dbReference type="InterPro" id="IPR029052">
    <property type="entry name" value="Metallo-depent_PP-like"/>
</dbReference>
<proteinExistence type="predicted"/>
<dbReference type="PANTHER" id="PTHR13315">
    <property type="entry name" value="METALLO PHOSPHOESTERASE RELATED"/>
    <property type="match status" value="1"/>
</dbReference>
<feature type="region of interest" description="Disordered" evidence="2">
    <location>
        <begin position="558"/>
        <end position="587"/>
    </location>
</feature>
<dbReference type="GO" id="GO:0005783">
    <property type="term" value="C:endoplasmic reticulum"/>
    <property type="evidence" value="ECO:0007669"/>
    <property type="project" value="TreeGrafter"/>
</dbReference>
<feature type="transmembrane region" description="Helical" evidence="3">
    <location>
        <begin position="531"/>
        <end position="550"/>
    </location>
</feature>
<evidence type="ECO:0000313" key="5">
    <source>
        <dbReference type="Proteomes" id="UP000246740"/>
    </source>
</evidence>
<accession>A0A317XZW8</accession>
<dbReference type="GO" id="GO:0016020">
    <property type="term" value="C:membrane"/>
    <property type="evidence" value="ECO:0007669"/>
    <property type="project" value="GOC"/>
</dbReference>
<feature type="region of interest" description="Disordered" evidence="2">
    <location>
        <begin position="387"/>
        <end position="414"/>
    </location>
</feature>
<dbReference type="AlphaFoldDB" id="A0A317XZW8"/>
<dbReference type="Proteomes" id="UP000246740">
    <property type="component" value="Unassembled WGS sequence"/>
</dbReference>
<dbReference type="EMBL" id="KZ819188">
    <property type="protein sequence ID" value="PWZ02919.1"/>
    <property type="molecule type" value="Genomic_DNA"/>
</dbReference>
<evidence type="ECO:0000256" key="1">
    <source>
        <dbReference type="ARBA" id="ARBA00023136"/>
    </source>
</evidence>
<organism evidence="4 5">
    <name type="scientific">Testicularia cyperi</name>
    <dbReference type="NCBI Taxonomy" id="1882483"/>
    <lineage>
        <taxon>Eukaryota</taxon>
        <taxon>Fungi</taxon>
        <taxon>Dikarya</taxon>
        <taxon>Basidiomycota</taxon>
        <taxon>Ustilaginomycotina</taxon>
        <taxon>Ustilaginomycetes</taxon>
        <taxon>Ustilaginales</taxon>
        <taxon>Anthracoideaceae</taxon>
        <taxon>Testicularia</taxon>
    </lineage>
</organism>
<gene>
    <name evidence="4" type="ORF">BCV70DRAFT_197171</name>
</gene>
<dbReference type="OrthoDB" id="5977743at2759"/>
<evidence type="ECO:0008006" key="6">
    <source>
        <dbReference type="Google" id="ProtNLM"/>
    </source>
</evidence>
<dbReference type="PANTHER" id="PTHR13315:SF4">
    <property type="entry name" value="METALLOPHOSPHOESTERASE, ISOFORM E"/>
    <property type="match status" value="1"/>
</dbReference>
<evidence type="ECO:0000256" key="3">
    <source>
        <dbReference type="SAM" id="Phobius"/>
    </source>
</evidence>
<evidence type="ECO:0000256" key="2">
    <source>
        <dbReference type="SAM" id="MobiDB-lite"/>
    </source>
</evidence>
<keyword evidence="5" id="KW-1185">Reference proteome</keyword>
<dbReference type="FunCoup" id="A0A317XZW8">
    <property type="interactions" value="171"/>
</dbReference>
<feature type="region of interest" description="Disordered" evidence="2">
    <location>
        <begin position="136"/>
        <end position="164"/>
    </location>
</feature>
<protein>
    <recommendedName>
        <fullName evidence="6">Calcineurin-like phosphoesterase domain-containing protein</fullName>
    </recommendedName>
</protein>
<keyword evidence="3" id="KW-0812">Transmembrane</keyword>
<feature type="compositionally biased region" description="Basic and acidic residues" evidence="2">
    <location>
        <begin position="391"/>
        <end position="406"/>
    </location>
</feature>
<dbReference type="SUPFAM" id="SSF56300">
    <property type="entry name" value="Metallo-dependent phosphatases"/>
    <property type="match status" value="1"/>
</dbReference>
<keyword evidence="3" id="KW-1133">Transmembrane helix</keyword>
<dbReference type="InterPro" id="IPR033308">
    <property type="entry name" value="PGAP5/Cdc1/Ted1"/>
</dbReference>
<keyword evidence="1 3" id="KW-0472">Membrane</keyword>
<sequence length="621" mass="68983">MSDTAGRRRGARAAQALKTSLQAPVHVHFFRFLWLAVLFHGERGAFHKAAHSCAWPSQPTADVDYHFTQDSKRRVPPVHILLLTDPQIIDQHTYPDLPLPKLLYPLVRHFSDNYLKNVWSSLVVYPNKWQHGGFIRDQHSSSSSASQTDAQTDSKGKARARGLQTPPDAVIWMGDLTDGGRRKRSDPEWRALVHRFKAMFPRPRQALWDALPAVFGSSRQVIVHRASASDHLPNFYLSGNHDVGLPGTSSAGHRTDALASDDSTERFMEHFGLRVDGGGYVVKRVEPAARTGLNGRILVSTDSEKGATHELVLVNGQDLVGMERQGGGPFDSVLRPQHPGYLDGALGDSAKSRFAETYNFVQMLNDSKTPVSRVLLTHVPLFRPPGSSCNDESRSKLHGVTRESSRPLHQGTDQASTYQNMVGEEVTNWLLQSIDPLAVFSGDDHDHCEYRHTRHWDGRRPHTTAHNFSMKELPELTVKSMSMTEGVRRPGFARLSLFSSLPSKDPATGKDLPWGVAAAYTPCLLPDQIGIWTQLYLPMLFVTLVGLLVWPRLLKGSRSSSPGSGYLPLNSNKRDDDDSPTSATPASTVPVRRKTSWIHDVVAVVVVALPFWIFCQTHVIL</sequence>
<dbReference type="STRING" id="1882483.A0A317XZW8"/>
<dbReference type="GO" id="GO:0006506">
    <property type="term" value="P:GPI anchor biosynthetic process"/>
    <property type="evidence" value="ECO:0007669"/>
    <property type="project" value="InterPro"/>
</dbReference>
<dbReference type="InParanoid" id="A0A317XZW8"/>